<dbReference type="Proteomes" id="UP000011980">
    <property type="component" value="Unassembled WGS sequence"/>
</dbReference>
<evidence type="ECO:0000313" key="1">
    <source>
        <dbReference type="EMBL" id="EMK24470.1"/>
    </source>
</evidence>
<evidence type="ECO:0000313" key="2">
    <source>
        <dbReference type="Proteomes" id="UP000011980"/>
    </source>
</evidence>
<protein>
    <submittedName>
        <fullName evidence="1">Uncharacterized protein</fullName>
    </submittedName>
</protein>
<comment type="caution">
    <text evidence="1">The sequence shown here is derived from an EMBL/GenBank/DDBJ whole genome shotgun (WGS) entry which is preliminary data.</text>
</comment>
<reference evidence="1 2" key="1">
    <citation type="submission" date="2013-01" db="EMBL/GenBank/DDBJ databases">
        <authorList>
            <person name="Harkins D.M."/>
            <person name="Durkin A.S."/>
            <person name="Brinkac L.M."/>
            <person name="Haft D.H."/>
            <person name="Selengut J.D."/>
            <person name="Sanka R."/>
            <person name="DePew J."/>
            <person name="Purushe J."/>
            <person name="Galloway R.L."/>
            <person name="Vinetz J.M."/>
            <person name="Sutton G.G."/>
            <person name="Nierman W.C."/>
            <person name="Fouts D.E."/>
        </authorList>
    </citation>
    <scope>NUCLEOTIDE SEQUENCE [LARGE SCALE GENOMIC DNA]</scope>
    <source>
        <strain evidence="1 2">Nikolaevo</strain>
    </source>
</reference>
<sequence>MIQKSKVIFKNKIKIFKMIFRKIKKSDRSITNFDSIGPS</sequence>
<dbReference type="PATRIC" id="fig|1240687.3.peg.1970"/>
<accession>M6F7U8</accession>
<organism evidence="1 2">
    <name type="scientific">Leptospira kirschneri serovar Bulgarica str. Nikolaevo</name>
    <dbReference type="NCBI Taxonomy" id="1240687"/>
    <lineage>
        <taxon>Bacteria</taxon>
        <taxon>Pseudomonadati</taxon>
        <taxon>Spirochaetota</taxon>
        <taxon>Spirochaetia</taxon>
        <taxon>Leptospirales</taxon>
        <taxon>Leptospiraceae</taxon>
        <taxon>Leptospira</taxon>
    </lineage>
</organism>
<gene>
    <name evidence="1" type="ORF">LEP1GSC008_3272</name>
</gene>
<dbReference type="EMBL" id="ANCE01000097">
    <property type="protein sequence ID" value="EMK24470.1"/>
    <property type="molecule type" value="Genomic_DNA"/>
</dbReference>
<dbReference type="AlphaFoldDB" id="M6F7U8"/>
<proteinExistence type="predicted"/>
<name>M6F7U8_9LEPT</name>